<comment type="catalytic activity">
    <reaction evidence="7 8">
        <text>cytidine(34) in tRNA(Ile2) + L-lysine + ATP = lysidine(34) in tRNA(Ile2) + AMP + diphosphate + H(+)</text>
        <dbReference type="Rhea" id="RHEA:43744"/>
        <dbReference type="Rhea" id="RHEA-COMP:10625"/>
        <dbReference type="Rhea" id="RHEA-COMP:10670"/>
        <dbReference type="ChEBI" id="CHEBI:15378"/>
        <dbReference type="ChEBI" id="CHEBI:30616"/>
        <dbReference type="ChEBI" id="CHEBI:32551"/>
        <dbReference type="ChEBI" id="CHEBI:33019"/>
        <dbReference type="ChEBI" id="CHEBI:82748"/>
        <dbReference type="ChEBI" id="CHEBI:83665"/>
        <dbReference type="ChEBI" id="CHEBI:456215"/>
        <dbReference type="EC" id="6.3.4.19"/>
    </reaction>
</comment>
<dbReference type="SMART" id="SM00977">
    <property type="entry name" value="TilS_C"/>
    <property type="match status" value="1"/>
</dbReference>
<comment type="domain">
    <text evidence="8">The N-terminal region contains the highly conserved SGGXDS motif, predicted to be a P-loop motif involved in ATP binding.</text>
</comment>
<dbReference type="CDD" id="cd01992">
    <property type="entry name" value="TilS_N"/>
    <property type="match status" value="1"/>
</dbReference>
<comment type="similarity">
    <text evidence="8">Belongs to the tRNA(Ile)-lysidine synthase family.</text>
</comment>
<accession>A0A4E0QMB6</accession>
<evidence type="ECO:0000259" key="9">
    <source>
        <dbReference type="SMART" id="SM00977"/>
    </source>
</evidence>
<dbReference type="InterPro" id="IPR012796">
    <property type="entry name" value="Lysidine-tRNA-synth_C"/>
</dbReference>
<dbReference type="Gene3D" id="3.40.50.620">
    <property type="entry name" value="HUPs"/>
    <property type="match status" value="1"/>
</dbReference>
<dbReference type="NCBIfam" id="TIGR02433">
    <property type="entry name" value="lysidine_TilS_C"/>
    <property type="match status" value="1"/>
</dbReference>
<dbReference type="PANTHER" id="PTHR43033:SF1">
    <property type="entry name" value="TRNA(ILE)-LYSIDINE SYNTHASE-RELATED"/>
    <property type="match status" value="1"/>
</dbReference>
<dbReference type="Pfam" id="PF01171">
    <property type="entry name" value="ATP_bind_3"/>
    <property type="match status" value="1"/>
</dbReference>
<keyword evidence="6 8" id="KW-0067">ATP-binding</keyword>
<dbReference type="EMBL" id="JSZA02000153">
    <property type="protein sequence ID" value="TGO02363.1"/>
    <property type="molecule type" value="Genomic_DNA"/>
</dbReference>
<feature type="binding site" evidence="8">
    <location>
        <begin position="23"/>
        <end position="28"/>
    </location>
    <ligand>
        <name>ATP</name>
        <dbReference type="ChEBI" id="CHEBI:30616"/>
    </ligand>
</feature>
<dbReference type="GO" id="GO:0006400">
    <property type="term" value="P:tRNA modification"/>
    <property type="evidence" value="ECO:0007669"/>
    <property type="project" value="UniProtKB-UniRule"/>
</dbReference>
<evidence type="ECO:0000313" key="10">
    <source>
        <dbReference type="EMBL" id="TGO02363.1"/>
    </source>
</evidence>
<dbReference type="GO" id="GO:0005524">
    <property type="term" value="F:ATP binding"/>
    <property type="evidence" value="ECO:0007669"/>
    <property type="project" value="UniProtKB-UniRule"/>
</dbReference>
<dbReference type="Proteomes" id="UP000030428">
    <property type="component" value="Unassembled WGS sequence"/>
</dbReference>
<dbReference type="Pfam" id="PF09179">
    <property type="entry name" value="TilS"/>
    <property type="match status" value="1"/>
</dbReference>
<dbReference type="InterPro" id="IPR012094">
    <property type="entry name" value="tRNA_Ile_lys_synt"/>
</dbReference>
<sequence>MPHFLETLLGICPPTQRLWIAYSGGLDSHLLLYALAQLRPPFELRAIHIHHGLHAQADNWAKHCQEVCQVFKIACEVKRVKVRLAPRESLEANARSARYDAIGQILAPDDVVLTAQHADDQAETLLLQLLRGAGVAGLAAMPPISRLAKGWLVRPLLAYTRAQLEDYARQANLHWIEDSSNADTRFARNFLRHEIIPLLEQRWPRVSLMLSRSARHQAEADELLQILAQEDLQTGGTPSQLFLPALSRLKPVRQRNVLRFWIKKLGLPLPSTVQLQHIFSDIVTAKADRQPVVRWRGGEIRRYRDFLFAMPNLPPVPNQNLIWSFPETLPLPLGELRAVQGGRLKLKSGTSLQVRFRQGGEILNGRAVKKLLQTAGLPPWQRPFIPLIYFEDTLIAIPNIGVADEFVTQAGGWDIQWNKENNDK</sequence>
<dbReference type="NCBIfam" id="TIGR02432">
    <property type="entry name" value="lysidine_TilS_N"/>
    <property type="match status" value="1"/>
</dbReference>
<dbReference type="PANTHER" id="PTHR43033">
    <property type="entry name" value="TRNA(ILE)-LYSIDINE SYNTHASE-RELATED"/>
    <property type="match status" value="1"/>
</dbReference>
<proteinExistence type="inferred from homology"/>
<dbReference type="Pfam" id="PF11734">
    <property type="entry name" value="TilS_C"/>
    <property type="match status" value="1"/>
</dbReference>
<dbReference type="SUPFAM" id="SSF82829">
    <property type="entry name" value="MesJ substrate recognition domain-like"/>
    <property type="match status" value="1"/>
</dbReference>
<name>A0A4E0QMB6_9GAMM</name>
<dbReference type="AlphaFoldDB" id="A0A4E0QMB6"/>
<evidence type="ECO:0000256" key="4">
    <source>
        <dbReference type="ARBA" id="ARBA00022694"/>
    </source>
</evidence>
<dbReference type="SUPFAM" id="SSF52402">
    <property type="entry name" value="Adenine nucleotide alpha hydrolases-like"/>
    <property type="match status" value="1"/>
</dbReference>
<evidence type="ECO:0000256" key="1">
    <source>
        <dbReference type="ARBA" id="ARBA00004496"/>
    </source>
</evidence>
<dbReference type="EC" id="6.3.4.19" evidence="8"/>
<dbReference type="InterPro" id="IPR011063">
    <property type="entry name" value="TilS/TtcA_N"/>
</dbReference>
<dbReference type="InterPro" id="IPR015262">
    <property type="entry name" value="tRNA_Ile_lys_synt_subst-bd"/>
</dbReference>
<keyword evidence="11" id="KW-1185">Reference proteome</keyword>
<gene>
    <name evidence="8" type="primary">tilS</name>
    <name evidence="10" type="ORF">PN36_26275</name>
</gene>
<dbReference type="GO" id="GO:0005737">
    <property type="term" value="C:cytoplasm"/>
    <property type="evidence" value="ECO:0007669"/>
    <property type="project" value="UniProtKB-SubCell"/>
</dbReference>
<keyword evidence="5 8" id="KW-0547">Nucleotide-binding</keyword>
<evidence type="ECO:0000256" key="3">
    <source>
        <dbReference type="ARBA" id="ARBA00022598"/>
    </source>
</evidence>
<comment type="subcellular location">
    <subcellularLocation>
        <location evidence="1 8">Cytoplasm</location>
    </subcellularLocation>
</comment>
<dbReference type="SUPFAM" id="SSF56037">
    <property type="entry name" value="PheT/TilS domain"/>
    <property type="match status" value="1"/>
</dbReference>
<reference evidence="10 11" key="1">
    <citation type="journal article" date="2016" name="Front. Microbiol.">
        <title>Single-Cell (Meta-)Genomics of a Dimorphic Candidatus Thiomargarita nelsonii Reveals Genomic Plasticity.</title>
        <authorList>
            <person name="Flood B.E."/>
            <person name="Fliss P."/>
            <person name="Jones D.S."/>
            <person name="Dick G.J."/>
            <person name="Jain S."/>
            <person name="Kaster A.K."/>
            <person name="Winkel M."/>
            <person name="Mussmann M."/>
            <person name="Bailey J."/>
        </authorList>
    </citation>
    <scope>NUCLEOTIDE SEQUENCE [LARGE SCALE GENOMIC DNA]</scope>
    <source>
        <strain evidence="10">Hydrate Ridge</strain>
    </source>
</reference>
<comment type="caution">
    <text evidence="10">The sequence shown here is derived from an EMBL/GenBank/DDBJ whole genome shotgun (WGS) entry which is preliminary data.</text>
</comment>
<comment type="function">
    <text evidence="8">Ligates lysine onto the cytidine present at position 34 of the AUA codon-specific tRNA(Ile) that contains the anticodon CAU, in an ATP-dependent manner. Cytidine is converted to lysidine, thus changing the amino acid specificity of the tRNA from methionine to isoleucine.</text>
</comment>
<evidence type="ECO:0000256" key="7">
    <source>
        <dbReference type="ARBA" id="ARBA00048539"/>
    </source>
</evidence>
<keyword evidence="4 8" id="KW-0819">tRNA processing</keyword>
<keyword evidence="3 8" id="KW-0436">Ligase</keyword>
<dbReference type="InterPro" id="IPR012795">
    <property type="entry name" value="tRNA_Ile_lys_synt_N"/>
</dbReference>
<dbReference type="HAMAP" id="MF_01161">
    <property type="entry name" value="tRNA_Ile_lys_synt"/>
    <property type="match status" value="1"/>
</dbReference>
<keyword evidence="2 8" id="KW-0963">Cytoplasm</keyword>
<evidence type="ECO:0000256" key="2">
    <source>
        <dbReference type="ARBA" id="ARBA00022490"/>
    </source>
</evidence>
<dbReference type="Gene3D" id="1.20.59.20">
    <property type="match status" value="1"/>
</dbReference>
<evidence type="ECO:0000256" key="5">
    <source>
        <dbReference type="ARBA" id="ARBA00022741"/>
    </source>
</evidence>
<evidence type="ECO:0000256" key="6">
    <source>
        <dbReference type="ARBA" id="ARBA00022840"/>
    </source>
</evidence>
<dbReference type="GO" id="GO:0032267">
    <property type="term" value="F:tRNA(Ile)-lysidine synthase activity"/>
    <property type="evidence" value="ECO:0007669"/>
    <property type="project" value="UniProtKB-EC"/>
</dbReference>
<organism evidence="10 11">
    <name type="scientific">Candidatus Thiomargarita nelsonii</name>
    <dbReference type="NCBI Taxonomy" id="1003181"/>
    <lineage>
        <taxon>Bacteria</taxon>
        <taxon>Pseudomonadati</taxon>
        <taxon>Pseudomonadota</taxon>
        <taxon>Gammaproteobacteria</taxon>
        <taxon>Thiotrichales</taxon>
        <taxon>Thiotrichaceae</taxon>
        <taxon>Thiomargarita</taxon>
    </lineage>
</organism>
<protein>
    <recommendedName>
        <fullName evidence="8">tRNA(Ile)-lysidine synthase</fullName>
        <ecNumber evidence="8">6.3.4.19</ecNumber>
    </recommendedName>
    <alternativeName>
        <fullName evidence="8">tRNA(Ile)-2-lysyl-cytidine synthase</fullName>
    </alternativeName>
    <alternativeName>
        <fullName evidence="8">tRNA(Ile)-lysidine synthetase</fullName>
    </alternativeName>
</protein>
<feature type="domain" description="Lysidine-tRNA(Ile) synthetase C-terminal" evidence="9">
    <location>
        <begin position="352"/>
        <end position="417"/>
    </location>
</feature>
<evidence type="ECO:0000313" key="11">
    <source>
        <dbReference type="Proteomes" id="UP000030428"/>
    </source>
</evidence>
<evidence type="ECO:0000256" key="8">
    <source>
        <dbReference type="HAMAP-Rule" id="MF_01161"/>
    </source>
</evidence>
<dbReference type="InterPro" id="IPR014729">
    <property type="entry name" value="Rossmann-like_a/b/a_fold"/>
</dbReference>